<reference evidence="3" key="2">
    <citation type="submission" date="2016-06" db="EMBL/GenBank/DDBJ databases">
        <authorList>
            <person name="Varghese N."/>
        </authorList>
    </citation>
    <scope>NUCLEOTIDE SEQUENCE [LARGE SCALE GENOMIC DNA]</scope>
    <source>
        <strain evidence="3">DSM 46123</strain>
    </source>
</reference>
<proteinExistence type="predicted"/>
<keyword evidence="3" id="KW-1185">Reference proteome</keyword>
<organism evidence="2 3">
    <name type="scientific">Micromonospora inyonensis</name>
    <dbReference type="NCBI Taxonomy" id="47866"/>
    <lineage>
        <taxon>Bacteria</taxon>
        <taxon>Bacillati</taxon>
        <taxon>Actinomycetota</taxon>
        <taxon>Actinomycetes</taxon>
        <taxon>Micromonosporales</taxon>
        <taxon>Micromonosporaceae</taxon>
        <taxon>Micromonospora</taxon>
    </lineage>
</organism>
<dbReference type="EMBL" id="FMHU01000001">
    <property type="protein sequence ID" value="SCL12833.1"/>
    <property type="molecule type" value="Genomic_DNA"/>
</dbReference>
<dbReference type="STRING" id="47866.GA0074694_0021"/>
<dbReference type="RefSeq" id="WP_091450635.1">
    <property type="nucleotide sequence ID" value="NZ_FMHU01000001.1"/>
</dbReference>
<dbReference type="EMBL" id="FMHU01000002">
    <property type="protein sequence ID" value="SCL21585.1"/>
    <property type="molecule type" value="Genomic_DNA"/>
</dbReference>
<dbReference type="SUPFAM" id="SSF47413">
    <property type="entry name" value="lambda repressor-like DNA-binding domains"/>
    <property type="match status" value="1"/>
</dbReference>
<accession>A0A1C6RWR7</accession>
<dbReference type="AlphaFoldDB" id="A0A1C6RWR7"/>
<evidence type="ECO:0000313" key="2">
    <source>
        <dbReference type="EMBL" id="SCL21585.1"/>
    </source>
</evidence>
<protein>
    <recommendedName>
        <fullName evidence="4">Helix-turn-helix</fullName>
    </recommendedName>
</protein>
<sequence>MQPTGKTNAPSPRGDGARLRVEVYDALAEKKGLKSVTAQAKQHGIGRPHMSLIKAGKKGVSLLLALRMASDLDTTVEALFGRVAKK</sequence>
<gene>
    <name evidence="1" type="ORF">GA0074694_0021</name>
    <name evidence="2" type="ORF">GA0074694_3078</name>
</gene>
<reference evidence="2" key="1">
    <citation type="submission" date="2016-06" db="EMBL/GenBank/DDBJ databases">
        <authorList>
            <person name="Kjaerup R.B."/>
            <person name="Dalgaard T.S."/>
            <person name="Juul-Madsen H.R."/>
        </authorList>
    </citation>
    <scope>NUCLEOTIDE SEQUENCE [LARGE SCALE GENOMIC DNA]</scope>
    <source>
        <strain evidence="2">DSM 46123</strain>
    </source>
</reference>
<dbReference type="GO" id="GO:0003677">
    <property type="term" value="F:DNA binding"/>
    <property type="evidence" value="ECO:0007669"/>
    <property type="project" value="InterPro"/>
</dbReference>
<dbReference type="InterPro" id="IPR010982">
    <property type="entry name" value="Lambda_DNA-bd_dom_sf"/>
</dbReference>
<evidence type="ECO:0000313" key="3">
    <source>
        <dbReference type="Proteomes" id="UP000198906"/>
    </source>
</evidence>
<dbReference type="Proteomes" id="UP000198906">
    <property type="component" value="Unassembled WGS sequence"/>
</dbReference>
<evidence type="ECO:0000313" key="1">
    <source>
        <dbReference type="EMBL" id="SCL12833.1"/>
    </source>
</evidence>
<evidence type="ECO:0008006" key="4">
    <source>
        <dbReference type="Google" id="ProtNLM"/>
    </source>
</evidence>
<name>A0A1C6RWR7_9ACTN</name>